<accession>A0A6S7H0R6</accession>
<evidence type="ECO:0000256" key="2">
    <source>
        <dbReference type="ARBA" id="ARBA00022723"/>
    </source>
</evidence>
<feature type="domain" description="DDE Tnp4" evidence="3">
    <location>
        <begin position="57"/>
        <end position="181"/>
    </location>
</feature>
<proteinExistence type="predicted"/>
<dbReference type="Pfam" id="PF13359">
    <property type="entry name" value="DDE_Tnp_4"/>
    <property type="match status" value="1"/>
</dbReference>
<comment type="cofactor">
    <cofactor evidence="1">
        <name>a divalent metal cation</name>
        <dbReference type="ChEBI" id="CHEBI:60240"/>
    </cofactor>
</comment>
<sequence length="182" mass="20913">MIYNTVVDFIFNEHGHLISQWNESLLSSENMQRYADSISSKGAPLGNCFGFINRTVRPICRPKRNQKVVLNGHKRVHSLKFQSVALPNGMVANLYGPVEGKRHDAAMLAKSRLLNDLEEHAFSPTGELMCFYDDPSYPLRIYLQALFRDPPTAEMMAFNRSMRSVRVAVEWLFGDVFNYFKF</sequence>
<protein>
    <recommendedName>
        <fullName evidence="3">DDE Tnp4 domain-containing protein</fullName>
    </recommendedName>
</protein>
<evidence type="ECO:0000256" key="1">
    <source>
        <dbReference type="ARBA" id="ARBA00001968"/>
    </source>
</evidence>
<dbReference type="OrthoDB" id="5978238at2759"/>
<organism evidence="4 5">
    <name type="scientific">Paramuricea clavata</name>
    <name type="common">Red gorgonian</name>
    <name type="synonym">Violescent sea-whip</name>
    <dbReference type="NCBI Taxonomy" id="317549"/>
    <lineage>
        <taxon>Eukaryota</taxon>
        <taxon>Metazoa</taxon>
        <taxon>Cnidaria</taxon>
        <taxon>Anthozoa</taxon>
        <taxon>Octocorallia</taxon>
        <taxon>Malacalcyonacea</taxon>
        <taxon>Plexauridae</taxon>
        <taxon>Paramuricea</taxon>
    </lineage>
</organism>
<dbReference type="InterPro" id="IPR027806">
    <property type="entry name" value="HARBI1_dom"/>
</dbReference>
<reference evidence="4" key="1">
    <citation type="submission" date="2020-04" db="EMBL/GenBank/DDBJ databases">
        <authorList>
            <person name="Alioto T."/>
            <person name="Alioto T."/>
            <person name="Gomez Garrido J."/>
        </authorList>
    </citation>
    <scope>NUCLEOTIDE SEQUENCE</scope>
    <source>
        <strain evidence="4">A484AB</strain>
    </source>
</reference>
<keyword evidence="5" id="KW-1185">Reference proteome</keyword>
<evidence type="ECO:0000313" key="4">
    <source>
        <dbReference type="EMBL" id="CAB3990061.1"/>
    </source>
</evidence>
<dbReference type="GO" id="GO:0046872">
    <property type="term" value="F:metal ion binding"/>
    <property type="evidence" value="ECO:0007669"/>
    <property type="project" value="UniProtKB-KW"/>
</dbReference>
<comment type="caution">
    <text evidence="4">The sequence shown here is derived from an EMBL/GenBank/DDBJ whole genome shotgun (WGS) entry which is preliminary data.</text>
</comment>
<evidence type="ECO:0000313" key="5">
    <source>
        <dbReference type="Proteomes" id="UP001152795"/>
    </source>
</evidence>
<evidence type="ECO:0000259" key="3">
    <source>
        <dbReference type="Pfam" id="PF13359"/>
    </source>
</evidence>
<dbReference type="Proteomes" id="UP001152795">
    <property type="component" value="Unassembled WGS sequence"/>
</dbReference>
<gene>
    <name evidence="4" type="ORF">PACLA_8A062423</name>
</gene>
<keyword evidence="2" id="KW-0479">Metal-binding</keyword>
<name>A0A6S7H0R6_PARCT</name>
<dbReference type="AlphaFoldDB" id="A0A6S7H0R6"/>
<dbReference type="EMBL" id="CACRXK020001593">
    <property type="protein sequence ID" value="CAB3990061.1"/>
    <property type="molecule type" value="Genomic_DNA"/>
</dbReference>